<feature type="compositionally biased region" description="Acidic residues" evidence="5">
    <location>
        <begin position="65"/>
        <end position="90"/>
    </location>
</feature>
<evidence type="ECO:0000313" key="8">
    <source>
        <dbReference type="EMBL" id="KAL2460215.1"/>
    </source>
</evidence>
<feature type="domain" description="DM2" evidence="6">
    <location>
        <begin position="194"/>
        <end position="271"/>
    </location>
</feature>
<keyword evidence="9" id="KW-1185">Reference proteome</keyword>
<dbReference type="PANTHER" id="PTHR13844">
    <property type="entry name" value="SWI/SNF-RELATED MATRIX-ASSOCIATED ACTIN-DEPENDENT REGULATOR OF CHROMATIN SUBFAMILY D"/>
    <property type="match status" value="1"/>
</dbReference>
<dbReference type="InterPro" id="IPR014876">
    <property type="entry name" value="DEK_C"/>
</dbReference>
<dbReference type="GO" id="GO:0000500">
    <property type="term" value="C:RNA polymerase I upstream activating factor complex"/>
    <property type="evidence" value="ECO:0007669"/>
    <property type="project" value="UniProtKB-ARBA"/>
</dbReference>
<dbReference type="PROSITE" id="PS51998">
    <property type="entry name" value="DEK_C"/>
    <property type="match status" value="1"/>
</dbReference>
<evidence type="ECO:0000256" key="1">
    <source>
        <dbReference type="ARBA" id="ARBA00004123"/>
    </source>
</evidence>
<dbReference type="FunFam" id="1.10.245.10:FF:000004">
    <property type="entry name" value="Upstream activation factor subunit"/>
    <property type="match status" value="1"/>
</dbReference>
<dbReference type="PROSITE" id="PS51925">
    <property type="entry name" value="SWIB_MDM2"/>
    <property type="match status" value="2"/>
</dbReference>
<protein>
    <submittedName>
        <fullName evidence="8">SWIB complex BAF60b domain-containing protein</fullName>
    </submittedName>
</protein>
<dbReference type="CDD" id="cd10567">
    <property type="entry name" value="SWIB-MDM2_like"/>
    <property type="match status" value="2"/>
</dbReference>
<evidence type="ECO:0000256" key="5">
    <source>
        <dbReference type="SAM" id="MobiDB-lite"/>
    </source>
</evidence>
<dbReference type="Pfam" id="PF08766">
    <property type="entry name" value="DEK_C"/>
    <property type="match status" value="1"/>
</dbReference>
<feature type="region of interest" description="Disordered" evidence="5">
    <location>
        <begin position="63"/>
        <end position="94"/>
    </location>
</feature>
<sequence>MVSDSELVNRLREIIRGSDLNTTTAGGVRRRLVEEFSVDFHERRHFIREQIDIFLQELRESQNGELEEEENGEAQEDEKSEEEEEEEERSSEDSLNLSRLSCCFYNVLLELLGVPELARTEVVKKIWAYIREKNLQNPKDKRKILCDERLRGIFRVRSIDMFKMNKALSKHIWPLDEVQGPNEMDKHVKKKGGGFTKPCALSPQLQEFLGVPELARTGVVKRLWAYIREKNLQNPKNKRKILCDEALHGIFRVRSIDMFQMNKALSKHIWPLNEAEATPVKSSQKKRQRESREEDLDQPKRKEKLQKGRGSI</sequence>
<dbReference type="SMART" id="SM00151">
    <property type="entry name" value="SWIB"/>
    <property type="match status" value="2"/>
</dbReference>
<dbReference type="GO" id="GO:0001181">
    <property type="term" value="F:RNA polymerase I general transcription initiation factor activity"/>
    <property type="evidence" value="ECO:0007669"/>
    <property type="project" value="UniProtKB-ARBA"/>
</dbReference>
<name>A0ABD1P8L0_9LAMI</name>
<reference evidence="9" key="1">
    <citation type="submission" date="2024-07" db="EMBL/GenBank/DDBJ databases">
        <title>Two chromosome-level genome assemblies of Korean endemic species Abeliophyllum distichum and Forsythia ovata (Oleaceae).</title>
        <authorList>
            <person name="Jang H."/>
        </authorList>
    </citation>
    <scope>NUCLEOTIDE SEQUENCE [LARGE SCALE GENOMIC DNA]</scope>
</reference>
<dbReference type="InterPro" id="IPR036885">
    <property type="entry name" value="SWIB_MDM2_dom_sf"/>
</dbReference>
<evidence type="ECO:0000313" key="9">
    <source>
        <dbReference type="Proteomes" id="UP001604336"/>
    </source>
</evidence>
<keyword evidence="2" id="KW-0805">Transcription regulation</keyword>
<keyword evidence="3" id="KW-0804">Transcription</keyword>
<evidence type="ECO:0000256" key="2">
    <source>
        <dbReference type="ARBA" id="ARBA00023015"/>
    </source>
</evidence>
<accession>A0ABD1P8L0</accession>
<dbReference type="SUPFAM" id="SSF47592">
    <property type="entry name" value="SWIB/MDM2 domain"/>
    <property type="match status" value="2"/>
</dbReference>
<dbReference type="EMBL" id="JBFOLK010000014">
    <property type="protein sequence ID" value="KAL2460215.1"/>
    <property type="molecule type" value="Genomic_DNA"/>
</dbReference>
<evidence type="ECO:0000256" key="4">
    <source>
        <dbReference type="ARBA" id="ARBA00023242"/>
    </source>
</evidence>
<proteinExistence type="predicted"/>
<evidence type="ECO:0000259" key="7">
    <source>
        <dbReference type="PROSITE" id="PS51998"/>
    </source>
</evidence>
<organism evidence="8 9">
    <name type="scientific">Abeliophyllum distichum</name>
    <dbReference type="NCBI Taxonomy" id="126358"/>
    <lineage>
        <taxon>Eukaryota</taxon>
        <taxon>Viridiplantae</taxon>
        <taxon>Streptophyta</taxon>
        <taxon>Embryophyta</taxon>
        <taxon>Tracheophyta</taxon>
        <taxon>Spermatophyta</taxon>
        <taxon>Magnoliopsida</taxon>
        <taxon>eudicotyledons</taxon>
        <taxon>Gunneridae</taxon>
        <taxon>Pentapetalae</taxon>
        <taxon>asterids</taxon>
        <taxon>lamiids</taxon>
        <taxon>Lamiales</taxon>
        <taxon>Oleaceae</taxon>
        <taxon>Forsythieae</taxon>
        <taxon>Abeliophyllum</taxon>
    </lineage>
</organism>
<comment type="caution">
    <text evidence="8">The sequence shown here is derived from an EMBL/GenBank/DDBJ whole genome shotgun (WGS) entry which is preliminary data.</text>
</comment>
<dbReference type="InterPro" id="IPR003121">
    <property type="entry name" value="SWIB_MDM2_domain"/>
</dbReference>
<dbReference type="InterPro" id="IPR019835">
    <property type="entry name" value="SWIB_domain"/>
</dbReference>
<feature type="domain" description="DEK-C" evidence="7">
    <location>
        <begin position="1"/>
        <end position="56"/>
    </location>
</feature>
<keyword evidence="4" id="KW-0539">Nucleus</keyword>
<dbReference type="Gene3D" id="1.10.10.60">
    <property type="entry name" value="Homeodomain-like"/>
    <property type="match status" value="1"/>
</dbReference>
<comment type="subcellular location">
    <subcellularLocation>
        <location evidence="1">Nucleus</location>
    </subcellularLocation>
</comment>
<evidence type="ECO:0000256" key="3">
    <source>
        <dbReference type="ARBA" id="ARBA00023163"/>
    </source>
</evidence>
<feature type="domain" description="DM2" evidence="6">
    <location>
        <begin position="97"/>
        <end position="174"/>
    </location>
</feature>
<dbReference type="Pfam" id="PF02201">
    <property type="entry name" value="SWIB"/>
    <property type="match status" value="2"/>
</dbReference>
<evidence type="ECO:0000259" key="6">
    <source>
        <dbReference type="PROSITE" id="PS51925"/>
    </source>
</evidence>
<dbReference type="AlphaFoldDB" id="A0ABD1P8L0"/>
<dbReference type="SUPFAM" id="SSF109715">
    <property type="entry name" value="DEK C-terminal domain"/>
    <property type="match status" value="1"/>
</dbReference>
<gene>
    <name evidence="8" type="ORF">Adt_43635</name>
</gene>
<dbReference type="Proteomes" id="UP001604336">
    <property type="component" value="Unassembled WGS sequence"/>
</dbReference>
<dbReference type="Gene3D" id="1.10.245.10">
    <property type="entry name" value="SWIB/MDM2 domain"/>
    <property type="match status" value="2"/>
</dbReference>
<feature type="region of interest" description="Disordered" evidence="5">
    <location>
        <begin position="274"/>
        <end position="312"/>
    </location>
</feature>